<dbReference type="SUPFAM" id="SSF141371">
    <property type="entry name" value="PilZ domain-like"/>
    <property type="match status" value="1"/>
</dbReference>
<feature type="domain" description="PilZ" evidence="1">
    <location>
        <begin position="51"/>
        <end position="129"/>
    </location>
</feature>
<sequence length="158" mass="18242">MQLESSESEQMNRVLTLSDTKREQRGQIRLRMNGVALARIHIVRIGDVRPALPPAQVELVDLSPAGCSFRTALRFPVRDDAVYRMEWQLEGMTLKIKGRLVWCREDEYGFRYGVKFASGAVETILLVRLLNALILKACPHQSRIHRIYRSQLDPLLRR</sequence>
<accession>A0A9X4KEX3</accession>
<comment type="caution">
    <text evidence="2">The sequence shown here is derived from an EMBL/GenBank/DDBJ whole genome shotgun (WGS) entry which is preliminary data.</text>
</comment>
<dbReference type="Proteomes" id="UP001153387">
    <property type="component" value="Unassembled WGS sequence"/>
</dbReference>
<protein>
    <submittedName>
        <fullName evidence="2">PilZ domain-containing protein</fullName>
    </submittedName>
</protein>
<proteinExistence type="predicted"/>
<dbReference type="Gene3D" id="2.40.10.220">
    <property type="entry name" value="predicted glycosyltransferase like domains"/>
    <property type="match status" value="1"/>
</dbReference>
<dbReference type="GO" id="GO:0035438">
    <property type="term" value="F:cyclic-di-GMP binding"/>
    <property type="evidence" value="ECO:0007669"/>
    <property type="project" value="InterPro"/>
</dbReference>
<evidence type="ECO:0000259" key="1">
    <source>
        <dbReference type="Pfam" id="PF07238"/>
    </source>
</evidence>
<dbReference type="AlphaFoldDB" id="A0A9X4KEX3"/>
<dbReference type="Pfam" id="PF07238">
    <property type="entry name" value="PilZ"/>
    <property type="match status" value="1"/>
</dbReference>
<gene>
    <name evidence="2" type="ORF">OMP38_07770</name>
</gene>
<organism evidence="2 3">
    <name type="scientific">Cohnella ginsengisoli</name>
    <dbReference type="NCBI Taxonomy" id="425004"/>
    <lineage>
        <taxon>Bacteria</taxon>
        <taxon>Bacillati</taxon>
        <taxon>Bacillota</taxon>
        <taxon>Bacilli</taxon>
        <taxon>Bacillales</taxon>
        <taxon>Paenibacillaceae</taxon>
        <taxon>Cohnella</taxon>
    </lineage>
</organism>
<name>A0A9X4KEX3_9BACL</name>
<evidence type="ECO:0000313" key="3">
    <source>
        <dbReference type="Proteomes" id="UP001153387"/>
    </source>
</evidence>
<dbReference type="EMBL" id="JAPDHZ010000002">
    <property type="protein sequence ID" value="MDG0790768.1"/>
    <property type="molecule type" value="Genomic_DNA"/>
</dbReference>
<keyword evidence="3" id="KW-1185">Reference proteome</keyword>
<evidence type="ECO:0000313" key="2">
    <source>
        <dbReference type="EMBL" id="MDG0790768.1"/>
    </source>
</evidence>
<reference evidence="2 3" key="1">
    <citation type="submission" date="2022-10" db="EMBL/GenBank/DDBJ databases">
        <title>Comparative genomic analysis of Cohnella hashimotonis sp. nov., isolated from the International Space Station.</title>
        <authorList>
            <person name="Simpson A."/>
            <person name="Venkateswaran K."/>
        </authorList>
    </citation>
    <scope>NUCLEOTIDE SEQUENCE [LARGE SCALE GENOMIC DNA]</scope>
    <source>
        <strain evidence="2 3">DSM 18997</strain>
    </source>
</reference>
<dbReference type="RefSeq" id="WP_277564563.1">
    <property type="nucleotide sequence ID" value="NZ_JAPDHZ010000002.1"/>
</dbReference>
<dbReference type="InterPro" id="IPR009875">
    <property type="entry name" value="PilZ_domain"/>
</dbReference>